<dbReference type="SUPFAM" id="SSF54427">
    <property type="entry name" value="NTF2-like"/>
    <property type="match status" value="1"/>
</dbReference>
<feature type="compositionally biased region" description="Polar residues" evidence="2">
    <location>
        <begin position="135"/>
        <end position="144"/>
    </location>
</feature>
<evidence type="ECO:0000256" key="2">
    <source>
        <dbReference type="SAM" id="MobiDB-lite"/>
    </source>
</evidence>
<gene>
    <name evidence="3" type="ORF">SAMN05421644_1224</name>
</gene>
<reference evidence="4" key="1">
    <citation type="submission" date="2016-10" db="EMBL/GenBank/DDBJ databases">
        <authorList>
            <person name="Varghese N."/>
            <person name="Submissions S."/>
        </authorList>
    </citation>
    <scope>NUCLEOTIDE SEQUENCE [LARGE SCALE GENOMIC DNA]</scope>
    <source>
        <strain evidence="4">DSM 173</strain>
    </source>
</reference>
<dbReference type="InterPro" id="IPR001623">
    <property type="entry name" value="DnaJ_domain"/>
</dbReference>
<dbReference type="OrthoDB" id="5764486at2"/>
<dbReference type="EMBL" id="FNOW01000022">
    <property type="protein sequence ID" value="SDX96820.1"/>
    <property type="molecule type" value="Genomic_DNA"/>
</dbReference>
<keyword evidence="4" id="KW-1185">Reference proteome</keyword>
<dbReference type="STRING" id="61595.SAMN05421644_1224"/>
<name>A0A1H3G0Y9_ALLWA</name>
<feature type="region of interest" description="Disordered" evidence="2">
    <location>
        <begin position="277"/>
        <end position="335"/>
    </location>
</feature>
<dbReference type="RefSeq" id="WP_091333747.1">
    <property type="nucleotide sequence ID" value="NZ_FNOW01000022.1"/>
</dbReference>
<keyword evidence="1" id="KW-0143">Chaperone</keyword>
<sequence>MSLSWTHQIAKSLASGRPSPALELHLDALLVWLSNPDNPRAAALERAIKQQGLPRIQASASAYRLLDQQLFVSDEPPAPEVLGFAPSLAAPIAKQRYRRLMQAYHPDRHPERTRWATRRTEQINRAFAAREQRVPTPTRSTGHKTTAPRATPRRTSTWRSWRLPPTWLPGRVRDLLAPLWVWGHRRLLALTPRQQRGVELVAIVGAMLLIALLWPVAPPKPVPKIVHHPLGTTPPVAAPTPVVRPETTISEAEPAAPAPSGSAAEVAPLRAVVTDADADADPNTNTNVETTTAAPALPPLPELPIENPASPLPPTAPRTPLAQNTAPDTAPTPTTREIRCQTAPDLLLQFQAAYEDGALDALMELYSPLAQENTLQNWFAIRQAYAEWFNTTGTRRIEFGQIQVQPIADSPRCALMAVFEVRYLDRQAKLNTQTGIIEMLIERRQRTWKILRARY</sequence>
<proteinExistence type="predicted"/>
<dbReference type="Gene3D" id="1.10.287.110">
    <property type="entry name" value="DnaJ domain"/>
    <property type="match status" value="1"/>
</dbReference>
<protein>
    <recommendedName>
        <fullName evidence="5">DnaJ domain-containing protein</fullName>
    </recommendedName>
</protein>
<dbReference type="InterPro" id="IPR032710">
    <property type="entry name" value="NTF2-like_dom_sf"/>
</dbReference>
<dbReference type="AlphaFoldDB" id="A0A1H3G0Y9"/>
<feature type="compositionally biased region" description="Low complexity" evidence="2">
    <location>
        <begin position="318"/>
        <end position="335"/>
    </location>
</feature>
<feature type="compositionally biased region" description="Low complexity" evidence="2">
    <location>
        <begin position="145"/>
        <end position="156"/>
    </location>
</feature>
<accession>A0A1H3G0Y9</accession>
<dbReference type="CDD" id="cd06257">
    <property type="entry name" value="DnaJ"/>
    <property type="match status" value="1"/>
</dbReference>
<evidence type="ECO:0000313" key="3">
    <source>
        <dbReference type="EMBL" id="SDX96820.1"/>
    </source>
</evidence>
<dbReference type="SUPFAM" id="SSF46565">
    <property type="entry name" value="Chaperone J-domain"/>
    <property type="match status" value="1"/>
</dbReference>
<feature type="region of interest" description="Disordered" evidence="2">
    <location>
        <begin position="130"/>
        <end position="156"/>
    </location>
</feature>
<organism evidence="3 4">
    <name type="scientific">Allochromatium warmingii</name>
    <name type="common">Chromatium warmingii</name>
    <dbReference type="NCBI Taxonomy" id="61595"/>
    <lineage>
        <taxon>Bacteria</taxon>
        <taxon>Pseudomonadati</taxon>
        <taxon>Pseudomonadota</taxon>
        <taxon>Gammaproteobacteria</taxon>
        <taxon>Chromatiales</taxon>
        <taxon>Chromatiaceae</taxon>
        <taxon>Allochromatium</taxon>
    </lineage>
</organism>
<evidence type="ECO:0000256" key="1">
    <source>
        <dbReference type="ARBA" id="ARBA00023186"/>
    </source>
</evidence>
<evidence type="ECO:0008006" key="5">
    <source>
        <dbReference type="Google" id="ProtNLM"/>
    </source>
</evidence>
<evidence type="ECO:0000313" key="4">
    <source>
        <dbReference type="Proteomes" id="UP000198672"/>
    </source>
</evidence>
<dbReference type="Proteomes" id="UP000198672">
    <property type="component" value="Unassembled WGS sequence"/>
</dbReference>
<dbReference type="InterPro" id="IPR036869">
    <property type="entry name" value="J_dom_sf"/>
</dbReference>
<feature type="compositionally biased region" description="Low complexity" evidence="2">
    <location>
        <begin position="277"/>
        <end position="295"/>
    </location>
</feature>
<dbReference type="Gene3D" id="3.10.450.50">
    <property type="match status" value="1"/>
</dbReference>